<comment type="caution">
    <text evidence="1">The sequence shown here is derived from an EMBL/GenBank/DDBJ whole genome shotgun (WGS) entry which is preliminary data.</text>
</comment>
<dbReference type="AlphaFoldDB" id="A0A4U0S7R4"/>
<dbReference type="OrthoDB" id="4248285at2"/>
<name>A0A4U0S7R4_9ACTN</name>
<dbReference type="EMBL" id="SUMC01000052">
    <property type="protein sequence ID" value="TKA04533.1"/>
    <property type="molecule type" value="Genomic_DNA"/>
</dbReference>
<keyword evidence="2" id="KW-1185">Reference proteome</keyword>
<protein>
    <submittedName>
        <fullName evidence="1">Uncharacterized protein</fullName>
    </submittedName>
</protein>
<evidence type="ECO:0000313" key="1">
    <source>
        <dbReference type="EMBL" id="TKA04533.1"/>
    </source>
</evidence>
<sequence length="82" mass="9269">MSASMHLVRLQDTQGHIVYETHAIEVFQDADGVHPQVTSHRYEVRIRSRQHAEAIAAEHGYDLLRHGDAWDSLPDEPVNGAE</sequence>
<reference evidence="1 2" key="1">
    <citation type="submission" date="2019-04" db="EMBL/GenBank/DDBJ databases">
        <title>Streptomyces oryziradicis sp. nov., a novel actinomycete isolated from rhizosphere soil of rice (Oryza sativa L.).</title>
        <authorList>
            <person name="Li C."/>
        </authorList>
    </citation>
    <scope>NUCLEOTIDE SEQUENCE [LARGE SCALE GENOMIC DNA]</scope>
    <source>
        <strain evidence="1 2">NEAU-C40</strain>
    </source>
</reference>
<dbReference type="RefSeq" id="WP_136728366.1">
    <property type="nucleotide sequence ID" value="NZ_JAOPYF010000237.1"/>
</dbReference>
<gene>
    <name evidence="1" type="ORF">FCI23_35890</name>
</gene>
<evidence type="ECO:0000313" key="2">
    <source>
        <dbReference type="Proteomes" id="UP000305778"/>
    </source>
</evidence>
<dbReference type="Proteomes" id="UP000305778">
    <property type="component" value="Unassembled WGS sequence"/>
</dbReference>
<proteinExistence type="predicted"/>
<accession>A0A4U0S7R4</accession>
<organism evidence="1 2">
    <name type="scientific">Actinacidiphila oryziradicis</name>
    <dbReference type="NCBI Taxonomy" id="2571141"/>
    <lineage>
        <taxon>Bacteria</taxon>
        <taxon>Bacillati</taxon>
        <taxon>Actinomycetota</taxon>
        <taxon>Actinomycetes</taxon>
        <taxon>Kitasatosporales</taxon>
        <taxon>Streptomycetaceae</taxon>
        <taxon>Actinacidiphila</taxon>
    </lineage>
</organism>